<evidence type="ECO:0000256" key="7">
    <source>
        <dbReference type="ARBA" id="ARBA00023136"/>
    </source>
</evidence>
<accession>A0A8T0S3J6</accession>
<proteinExistence type="predicted"/>
<gene>
    <name evidence="12" type="ORF">PVAP13_5NG557433</name>
</gene>
<evidence type="ECO:0000256" key="1">
    <source>
        <dbReference type="ARBA" id="ARBA00004167"/>
    </source>
</evidence>
<reference evidence="12 13" key="1">
    <citation type="submission" date="2020-05" db="EMBL/GenBank/DDBJ databases">
        <title>WGS assembly of Panicum virgatum.</title>
        <authorList>
            <person name="Lovell J.T."/>
            <person name="Jenkins J."/>
            <person name="Shu S."/>
            <person name="Juenger T.E."/>
            <person name="Schmutz J."/>
        </authorList>
    </citation>
    <scope>NUCLEOTIDE SEQUENCE [LARGE SCALE GENOMIC DNA]</scope>
    <source>
        <strain evidence="13">cv. AP13</strain>
    </source>
</reference>
<feature type="chain" id="PRO_5035842612" description="Leucine-rich repeat-containing N-terminal plant-type domain-containing protein" evidence="10">
    <location>
        <begin position="23"/>
        <end position="94"/>
    </location>
</feature>
<dbReference type="EMBL" id="CM029046">
    <property type="protein sequence ID" value="KAG2592520.1"/>
    <property type="molecule type" value="Genomic_DNA"/>
</dbReference>
<dbReference type="GO" id="GO:0016020">
    <property type="term" value="C:membrane"/>
    <property type="evidence" value="ECO:0007669"/>
    <property type="project" value="UniProtKB-SubCell"/>
</dbReference>
<evidence type="ECO:0000256" key="8">
    <source>
        <dbReference type="ARBA" id="ARBA00023170"/>
    </source>
</evidence>
<keyword evidence="7" id="KW-0472">Membrane</keyword>
<keyword evidence="3" id="KW-0812">Transmembrane</keyword>
<evidence type="ECO:0000259" key="11">
    <source>
        <dbReference type="Pfam" id="PF08263"/>
    </source>
</evidence>
<keyword evidence="2" id="KW-0433">Leucine-rich repeat</keyword>
<dbReference type="Gene3D" id="3.80.10.10">
    <property type="entry name" value="Ribonuclease Inhibitor"/>
    <property type="match status" value="1"/>
</dbReference>
<comment type="caution">
    <text evidence="12">The sequence shown here is derived from an EMBL/GenBank/DDBJ whole genome shotgun (WGS) entry which is preliminary data.</text>
</comment>
<keyword evidence="4 10" id="KW-0732">Signal</keyword>
<feature type="signal peptide" evidence="10">
    <location>
        <begin position="1"/>
        <end position="22"/>
    </location>
</feature>
<keyword evidence="8" id="KW-0675">Receptor</keyword>
<dbReference type="PANTHER" id="PTHR47986">
    <property type="entry name" value="OSJNBA0070M12.3 PROTEIN"/>
    <property type="match status" value="1"/>
</dbReference>
<sequence>MKAPSIPLMLVMFLASLPAGFCDTDPQDVAALQSLMRGWQNFPSSWKASNDPCGAQWDGIMCNDGRVTSMRLSSINLQGTLSSSIGELSELVYL</sequence>
<evidence type="ECO:0000256" key="6">
    <source>
        <dbReference type="ARBA" id="ARBA00022989"/>
    </source>
</evidence>
<evidence type="ECO:0000256" key="3">
    <source>
        <dbReference type="ARBA" id="ARBA00022692"/>
    </source>
</evidence>
<dbReference type="Proteomes" id="UP000823388">
    <property type="component" value="Chromosome 5N"/>
</dbReference>
<dbReference type="InterPro" id="IPR032675">
    <property type="entry name" value="LRR_dom_sf"/>
</dbReference>
<evidence type="ECO:0000256" key="4">
    <source>
        <dbReference type="ARBA" id="ARBA00022729"/>
    </source>
</evidence>
<evidence type="ECO:0000256" key="5">
    <source>
        <dbReference type="ARBA" id="ARBA00022737"/>
    </source>
</evidence>
<organism evidence="12 13">
    <name type="scientific">Panicum virgatum</name>
    <name type="common">Blackwell switchgrass</name>
    <dbReference type="NCBI Taxonomy" id="38727"/>
    <lineage>
        <taxon>Eukaryota</taxon>
        <taxon>Viridiplantae</taxon>
        <taxon>Streptophyta</taxon>
        <taxon>Embryophyta</taxon>
        <taxon>Tracheophyta</taxon>
        <taxon>Spermatophyta</taxon>
        <taxon>Magnoliopsida</taxon>
        <taxon>Liliopsida</taxon>
        <taxon>Poales</taxon>
        <taxon>Poaceae</taxon>
        <taxon>PACMAD clade</taxon>
        <taxon>Panicoideae</taxon>
        <taxon>Panicodae</taxon>
        <taxon>Paniceae</taxon>
        <taxon>Panicinae</taxon>
        <taxon>Panicum</taxon>
        <taxon>Panicum sect. Hiantes</taxon>
    </lineage>
</organism>
<dbReference type="Pfam" id="PF08263">
    <property type="entry name" value="LRRNT_2"/>
    <property type="match status" value="1"/>
</dbReference>
<dbReference type="PANTHER" id="PTHR47986:SF1">
    <property type="entry name" value="OS04G0685900 PROTEIN"/>
    <property type="match status" value="1"/>
</dbReference>
<evidence type="ECO:0000256" key="10">
    <source>
        <dbReference type="SAM" id="SignalP"/>
    </source>
</evidence>
<keyword evidence="6" id="KW-1133">Transmembrane helix</keyword>
<evidence type="ECO:0000256" key="2">
    <source>
        <dbReference type="ARBA" id="ARBA00022614"/>
    </source>
</evidence>
<name>A0A8T0S3J6_PANVG</name>
<evidence type="ECO:0000313" key="12">
    <source>
        <dbReference type="EMBL" id="KAG2592520.1"/>
    </source>
</evidence>
<keyword evidence="9" id="KW-0325">Glycoprotein</keyword>
<evidence type="ECO:0000313" key="13">
    <source>
        <dbReference type="Proteomes" id="UP000823388"/>
    </source>
</evidence>
<evidence type="ECO:0000256" key="9">
    <source>
        <dbReference type="ARBA" id="ARBA00023180"/>
    </source>
</evidence>
<keyword evidence="13" id="KW-1185">Reference proteome</keyword>
<keyword evidence="5" id="KW-0677">Repeat</keyword>
<dbReference type="AlphaFoldDB" id="A0A8T0S3J6"/>
<feature type="domain" description="Leucine-rich repeat-containing N-terminal plant-type" evidence="11">
    <location>
        <begin position="26"/>
        <end position="63"/>
    </location>
</feature>
<protein>
    <recommendedName>
        <fullName evidence="11">Leucine-rich repeat-containing N-terminal plant-type domain-containing protein</fullName>
    </recommendedName>
</protein>
<comment type="subcellular location">
    <subcellularLocation>
        <location evidence="1">Membrane</location>
        <topology evidence="1">Single-pass membrane protein</topology>
    </subcellularLocation>
</comment>
<dbReference type="InterPro" id="IPR013210">
    <property type="entry name" value="LRR_N_plant-typ"/>
</dbReference>
<dbReference type="InterPro" id="IPR052422">
    <property type="entry name" value="Auxin_Ser/Thr_Kinase"/>
</dbReference>